<sequence length="336" mass="37567">MDEEHSREEVCASIQESNPERIFPETGKFTKVFFEGACRGAPEASKFGKRLMEILRTRGPAHGHLEGSCSSIVKESYRGEDRQPPLCIGSPGVQQPFGGALLQDGDPDIRMQDDQEERLHIVPGLGESLHAFSDPPDMQEIPEVCLERRVQGEVFREHRKILLSVYQSGIQNQHKEVESDSFAINNSLRDGDQFQIDEPEGPHVQDQGSPSRSQKAVEGGENEIEMSGELHWESSSKVGSPPPKTSYVEKSIGTKELITFEGYMVIESDYNQASGSESSLSEEPAEKMERTLFYPREPRAGGLYRFKRHCLGDSCGIEILLGHVASFPDIPKYKRE</sequence>
<accession>A0A1R0H5H6</accession>
<comment type="caution">
    <text evidence="2">The sequence shown here is derived from an EMBL/GenBank/DDBJ whole genome shotgun (WGS) entry which is preliminary data.</text>
</comment>
<proteinExistence type="predicted"/>
<protein>
    <submittedName>
        <fullName evidence="2">Uncharacterized protein</fullName>
    </submittedName>
</protein>
<dbReference type="EMBL" id="LSSL01000510">
    <property type="protein sequence ID" value="OLY84399.1"/>
    <property type="molecule type" value="Genomic_DNA"/>
</dbReference>
<organism evidence="2 3">
    <name type="scientific">Smittium mucronatum</name>
    <dbReference type="NCBI Taxonomy" id="133383"/>
    <lineage>
        <taxon>Eukaryota</taxon>
        <taxon>Fungi</taxon>
        <taxon>Fungi incertae sedis</taxon>
        <taxon>Zoopagomycota</taxon>
        <taxon>Kickxellomycotina</taxon>
        <taxon>Harpellomycetes</taxon>
        <taxon>Harpellales</taxon>
        <taxon>Legeriomycetaceae</taxon>
        <taxon>Smittium</taxon>
    </lineage>
</organism>
<feature type="region of interest" description="Disordered" evidence="1">
    <location>
        <begin position="228"/>
        <end position="247"/>
    </location>
</feature>
<evidence type="ECO:0000313" key="3">
    <source>
        <dbReference type="Proteomes" id="UP000187455"/>
    </source>
</evidence>
<evidence type="ECO:0000313" key="2">
    <source>
        <dbReference type="EMBL" id="OLY84399.1"/>
    </source>
</evidence>
<dbReference type="Proteomes" id="UP000187455">
    <property type="component" value="Unassembled WGS sequence"/>
</dbReference>
<reference evidence="2 3" key="1">
    <citation type="journal article" date="2016" name="Mol. Biol. Evol.">
        <title>Genome-Wide Survey of Gut Fungi (Harpellales) Reveals the First Horizontally Transferred Ubiquitin Gene from a Mosquito Host.</title>
        <authorList>
            <person name="Wang Y."/>
            <person name="White M.M."/>
            <person name="Kvist S."/>
            <person name="Moncalvo J.M."/>
        </authorList>
    </citation>
    <scope>NUCLEOTIDE SEQUENCE [LARGE SCALE GENOMIC DNA]</scope>
    <source>
        <strain evidence="2 3">ALG-7-W6</strain>
    </source>
</reference>
<feature type="region of interest" description="Disordered" evidence="1">
    <location>
        <begin position="192"/>
        <end position="222"/>
    </location>
</feature>
<dbReference type="AlphaFoldDB" id="A0A1R0H5H6"/>
<name>A0A1R0H5H6_9FUNG</name>
<gene>
    <name evidence="2" type="ORF">AYI68_g1440</name>
</gene>
<evidence type="ECO:0000256" key="1">
    <source>
        <dbReference type="SAM" id="MobiDB-lite"/>
    </source>
</evidence>
<dbReference type="STRING" id="133383.A0A1R0H5H6"/>
<keyword evidence="3" id="KW-1185">Reference proteome</keyword>